<dbReference type="InterPro" id="IPR018745">
    <property type="entry name" value="MpsC"/>
</dbReference>
<reference evidence="2 3" key="1">
    <citation type="journal article" date="2016" name="Nat. Commun.">
        <title>Thousands of microbial genomes shed light on interconnected biogeochemical processes in an aquifer system.</title>
        <authorList>
            <person name="Anantharaman K."/>
            <person name="Brown C.T."/>
            <person name="Hug L.A."/>
            <person name="Sharon I."/>
            <person name="Castelle C.J."/>
            <person name="Probst A.J."/>
            <person name="Thomas B.C."/>
            <person name="Singh A."/>
            <person name="Wilkins M.J."/>
            <person name="Karaoz U."/>
            <person name="Brodie E.L."/>
            <person name="Williams K.H."/>
            <person name="Hubbard S.S."/>
            <person name="Banfield J.F."/>
        </authorList>
    </citation>
    <scope>NUCLEOTIDE SEQUENCE [LARGE SCALE GENOMIC DNA]</scope>
</reference>
<feature type="domain" description="Na+-translocating membrane potential-generating system MpsC" evidence="1">
    <location>
        <begin position="6"/>
        <end position="114"/>
    </location>
</feature>
<evidence type="ECO:0000259" key="1">
    <source>
        <dbReference type="Pfam" id="PF10057"/>
    </source>
</evidence>
<dbReference type="EMBL" id="MGAC01000016">
    <property type="protein sequence ID" value="OGK38357.1"/>
    <property type="molecule type" value="Genomic_DNA"/>
</dbReference>
<gene>
    <name evidence="2" type="ORF">A3F03_01365</name>
</gene>
<dbReference type="Pfam" id="PF10057">
    <property type="entry name" value="MpsC"/>
    <property type="match status" value="1"/>
</dbReference>
<proteinExistence type="predicted"/>
<dbReference type="AlphaFoldDB" id="A0A1F7I4P9"/>
<sequence>MPTNPTKGQIEDKIAKAATQFYLKTFGVGPRETRVYILSDIIIIRLKGKLLPLEQKLLESAQGISLVKDIRHLLYELTVKGTNKIIKNITGQTVVSSHSDVSTKTGEIFQAYIVDIDYEHELTTNNPPNLR</sequence>
<organism evidence="2 3">
    <name type="scientific">Candidatus Roizmanbacteria bacterium RIFCSPHIGHO2_12_FULL_41_11</name>
    <dbReference type="NCBI Taxonomy" id="1802052"/>
    <lineage>
        <taxon>Bacteria</taxon>
        <taxon>Candidatus Roizmaniibacteriota</taxon>
    </lineage>
</organism>
<protein>
    <recommendedName>
        <fullName evidence="1">Na+-translocating membrane potential-generating system MpsC domain-containing protein</fullName>
    </recommendedName>
</protein>
<dbReference type="Proteomes" id="UP000176803">
    <property type="component" value="Unassembled WGS sequence"/>
</dbReference>
<comment type="caution">
    <text evidence="2">The sequence shown here is derived from an EMBL/GenBank/DDBJ whole genome shotgun (WGS) entry which is preliminary data.</text>
</comment>
<evidence type="ECO:0000313" key="2">
    <source>
        <dbReference type="EMBL" id="OGK38357.1"/>
    </source>
</evidence>
<evidence type="ECO:0000313" key="3">
    <source>
        <dbReference type="Proteomes" id="UP000176803"/>
    </source>
</evidence>
<name>A0A1F7I4P9_9BACT</name>
<accession>A0A1F7I4P9</accession>